<feature type="chain" id="PRO_5019609754" description="FAD:protein FMN transferase" evidence="12">
    <location>
        <begin position="22"/>
        <end position="355"/>
    </location>
</feature>
<sequence length="355" mass="38207">MRPTCFTTRAALAALVMSGLAACSEPPAPWQQESYVFGTRVELKLNAATPQQAQQAAAAVLAELDRLHRLLHPWQPDSDAGRLNRALASGQPYRPSPELLELLRSGQALEARSDGLFSPAIGRLVALWGFHQDTPASTAVDMTALQALVASRPRLRDLRISADGEVRSDKRTVQVDVGGMAKGWALDRARRQLQTAGIRSALLNIGGNIMALGQKADGTPWQVGIRHPRRNEAMATLPLHDGEAIGTSGDYQRHVLRDGRRHCHLIDPRDGNSDCHLQSATVLIAPASDAGLRSDVASKPLYLDGPGLAARHARALGVAGWLLIDGQGRAWLNPALAARLHWRVTPDSITETGNG</sequence>
<gene>
    <name evidence="13" type="ORF">C8E02_1371</name>
</gene>
<proteinExistence type="inferred from homology"/>
<dbReference type="PANTHER" id="PTHR30040">
    <property type="entry name" value="THIAMINE BIOSYNTHESIS LIPOPROTEIN APBE"/>
    <property type="match status" value="1"/>
</dbReference>
<evidence type="ECO:0000256" key="1">
    <source>
        <dbReference type="ARBA" id="ARBA00011955"/>
    </source>
</evidence>
<dbReference type="PIRSF" id="PIRSF006268">
    <property type="entry name" value="ApbE"/>
    <property type="match status" value="1"/>
</dbReference>
<evidence type="ECO:0000256" key="3">
    <source>
        <dbReference type="ARBA" id="ARBA00022630"/>
    </source>
</evidence>
<keyword evidence="12" id="KW-0732">Signal</keyword>
<dbReference type="EMBL" id="RBID01000013">
    <property type="protein sequence ID" value="RKQ60027.1"/>
    <property type="molecule type" value="Genomic_DNA"/>
</dbReference>
<evidence type="ECO:0000256" key="7">
    <source>
        <dbReference type="ARBA" id="ARBA00022842"/>
    </source>
</evidence>
<evidence type="ECO:0000256" key="4">
    <source>
        <dbReference type="ARBA" id="ARBA00022679"/>
    </source>
</evidence>
<dbReference type="PANTHER" id="PTHR30040:SF2">
    <property type="entry name" value="FAD:PROTEIN FMN TRANSFERASE"/>
    <property type="match status" value="1"/>
</dbReference>
<evidence type="ECO:0000256" key="10">
    <source>
        <dbReference type="PIRNR" id="PIRNR006268"/>
    </source>
</evidence>
<name>A0A495BG24_VOGIN</name>
<evidence type="ECO:0000256" key="12">
    <source>
        <dbReference type="RuleBase" id="RU363002"/>
    </source>
</evidence>
<evidence type="ECO:0000256" key="9">
    <source>
        <dbReference type="ARBA" id="ARBA00048540"/>
    </source>
</evidence>
<dbReference type="PROSITE" id="PS51257">
    <property type="entry name" value="PROKAR_LIPOPROTEIN"/>
    <property type="match status" value="1"/>
</dbReference>
<organism evidence="13 14">
    <name type="scientific">Vogesella indigofera</name>
    <name type="common">Pseudomonas indigofera</name>
    <dbReference type="NCBI Taxonomy" id="45465"/>
    <lineage>
        <taxon>Bacteria</taxon>
        <taxon>Pseudomonadati</taxon>
        <taxon>Pseudomonadota</taxon>
        <taxon>Betaproteobacteria</taxon>
        <taxon>Neisseriales</taxon>
        <taxon>Chromobacteriaceae</taxon>
        <taxon>Vogesella</taxon>
    </lineage>
</organism>
<evidence type="ECO:0000256" key="11">
    <source>
        <dbReference type="PIRSR" id="PIRSR006268-2"/>
    </source>
</evidence>
<evidence type="ECO:0000256" key="8">
    <source>
        <dbReference type="ARBA" id="ARBA00031306"/>
    </source>
</evidence>
<feature type="signal peptide" evidence="12">
    <location>
        <begin position="1"/>
        <end position="21"/>
    </location>
</feature>
<comment type="catalytic activity">
    <reaction evidence="9 10 12">
        <text>L-threonyl-[protein] + FAD = FMN-L-threonyl-[protein] + AMP + H(+)</text>
        <dbReference type="Rhea" id="RHEA:36847"/>
        <dbReference type="Rhea" id="RHEA-COMP:11060"/>
        <dbReference type="Rhea" id="RHEA-COMP:11061"/>
        <dbReference type="ChEBI" id="CHEBI:15378"/>
        <dbReference type="ChEBI" id="CHEBI:30013"/>
        <dbReference type="ChEBI" id="CHEBI:57692"/>
        <dbReference type="ChEBI" id="CHEBI:74257"/>
        <dbReference type="ChEBI" id="CHEBI:456215"/>
        <dbReference type="EC" id="2.7.1.180"/>
    </reaction>
</comment>
<accession>A0A495BG24</accession>
<comment type="similarity">
    <text evidence="10 12">Belongs to the ApbE family.</text>
</comment>
<dbReference type="EC" id="2.7.1.180" evidence="1 10"/>
<keyword evidence="7 10" id="KW-0460">Magnesium</keyword>
<dbReference type="SUPFAM" id="SSF143631">
    <property type="entry name" value="ApbE-like"/>
    <property type="match status" value="1"/>
</dbReference>
<comment type="caution">
    <text evidence="13">The sequence shown here is derived from an EMBL/GenBank/DDBJ whole genome shotgun (WGS) entry which is preliminary data.</text>
</comment>
<keyword evidence="12 13" id="KW-0449">Lipoprotein</keyword>
<dbReference type="InterPro" id="IPR024932">
    <property type="entry name" value="ApbE"/>
</dbReference>
<protein>
    <recommendedName>
        <fullName evidence="2 10">FAD:protein FMN transferase</fullName>
        <ecNumber evidence="1 10">2.7.1.180</ecNumber>
    </recommendedName>
    <alternativeName>
        <fullName evidence="8 10">Flavin transferase</fullName>
    </alternativeName>
</protein>
<evidence type="ECO:0000313" key="14">
    <source>
        <dbReference type="Proteomes" id="UP000279384"/>
    </source>
</evidence>
<evidence type="ECO:0000256" key="6">
    <source>
        <dbReference type="ARBA" id="ARBA00022827"/>
    </source>
</evidence>
<comment type="cofactor">
    <cofactor evidence="11">
        <name>Mg(2+)</name>
        <dbReference type="ChEBI" id="CHEBI:18420"/>
    </cofactor>
    <cofactor evidence="11">
        <name>Mn(2+)</name>
        <dbReference type="ChEBI" id="CHEBI:29035"/>
    </cofactor>
    <text evidence="11">Magnesium. Can also use manganese.</text>
</comment>
<evidence type="ECO:0000313" key="13">
    <source>
        <dbReference type="EMBL" id="RKQ60027.1"/>
    </source>
</evidence>
<keyword evidence="4 10" id="KW-0808">Transferase</keyword>
<keyword evidence="12" id="KW-0997">Cell inner membrane</keyword>
<keyword evidence="6 10" id="KW-0274">FAD</keyword>
<dbReference type="GO" id="GO:0016740">
    <property type="term" value="F:transferase activity"/>
    <property type="evidence" value="ECO:0007669"/>
    <property type="project" value="UniProtKB-UniRule"/>
</dbReference>
<reference evidence="13 14" key="1">
    <citation type="submission" date="2018-10" db="EMBL/GenBank/DDBJ databases">
        <title>Genomic Encyclopedia of Type Strains, Phase IV (KMG-IV): sequencing the most valuable type-strain genomes for metagenomic binning, comparative biology and taxonomic classification.</title>
        <authorList>
            <person name="Goeker M."/>
        </authorList>
    </citation>
    <scope>NUCLEOTIDE SEQUENCE [LARGE SCALE GENOMIC DNA]</scope>
    <source>
        <strain evidence="13 14">DSM 3303</strain>
    </source>
</reference>
<comment type="function">
    <text evidence="12">Flavin transferase that catalyzes the transfer of the FMN moiety of FAD and its covalent binding to the hydroxyl group of a threonine residue in a target flavoprotein.</text>
</comment>
<keyword evidence="12" id="KW-1003">Cell membrane</keyword>
<dbReference type="GO" id="GO:0005886">
    <property type="term" value="C:plasma membrane"/>
    <property type="evidence" value="ECO:0007669"/>
    <property type="project" value="UniProtKB-SubCell"/>
</dbReference>
<keyword evidence="5 10" id="KW-0479">Metal-binding</keyword>
<feature type="binding site" evidence="11">
    <location>
        <position position="295"/>
    </location>
    <ligand>
        <name>Mg(2+)</name>
        <dbReference type="ChEBI" id="CHEBI:18420"/>
    </ligand>
</feature>
<dbReference type="GO" id="GO:0046872">
    <property type="term" value="F:metal ion binding"/>
    <property type="evidence" value="ECO:0007669"/>
    <property type="project" value="UniProtKB-UniRule"/>
</dbReference>
<keyword evidence="12" id="KW-0472">Membrane</keyword>
<feature type="binding site" evidence="11">
    <location>
        <position position="179"/>
    </location>
    <ligand>
        <name>Mg(2+)</name>
        <dbReference type="ChEBI" id="CHEBI:18420"/>
    </ligand>
</feature>
<comment type="subcellular location">
    <subcellularLocation>
        <location evidence="12">Cell inner membrane</location>
        <topology evidence="12">Lipid-anchor</topology>
        <orientation evidence="12">Periplasmic side</orientation>
    </subcellularLocation>
</comment>
<dbReference type="Proteomes" id="UP000279384">
    <property type="component" value="Unassembled WGS sequence"/>
</dbReference>
<evidence type="ECO:0000256" key="2">
    <source>
        <dbReference type="ARBA" id="ARBA00016337"/>
    </source>
</evidence>
<keyword evidence="3 10" id="KW-0285">Flavoprotein</keyword>
<dbReference type="Gene3D" id="3.10.520.10">
    <property type="entry name" value="ApbE-like domains"/>
    <property type="match status" value="1"/>
</dbReference>
<dbReference type="Pfam" id="PF02424">
    <property type="entry name" value="ApbE"/>
    <property type="match status" value="1"/>
</dbReference>
<dbReference type="InterPro" id="IPR003374">
    <property type="entry name" value="ApbE-like_sf"/>
</dbReference>
<dbReference type="AlphaFoldDB" id="A0A495BG24"/>
<evidence type="ECO:0000256" key="5">
    <source>
        <dbReference type="ARBA" id="ARBA00022723"/>
    </source>
</evidence>